<dbReference type="EMBL" id="JBBNAF010000013">
    <property type="protein sequence ID" value="KAK9087056.1"/>
    <property type="molecule type" value="Genomic_DNA"/>
</dbReference>
<name>A0AAP0E5M6_9MAGN</name>
<comment type="caution">
    <text evidence="1">The sequence shown here is derived from an EMBL/GenBank/DDBJ whole genome shotgun (WGS) entry which is preliminary data.</text>
</comment>
<accession>A0AAP0E5M6</accession>
<keyword evidence="2" id="KW-1185">Reference proteome</keyword>
<evidence type="ECO:0000313" key="2">
    <source>
        <dbReference type="Proteomes" id="UP001420932"/>
    </source>
</evidence>
<gene>
    <name evidence="1" type="ORF">Syun_029450</name>
</gene>
<dbReference type="Proteomes" id="UP001420932">
    <property type="component" value="Unassembled WGS sequence"/>
</dbReference>
<protein>
    <submittedName>
        <fullName evidence="1">Uncharacterized protein</fullName>
    </submittedName>
</protein>
<organism evidence="1 2">
    <name type="scientific">Stephania yunnanensis</name>
    <dbReference type="NCBI Taxonomy" id="152371"/>
    <lineage>
        <taxon>Eukaryota</taxon>
        <taxon>Viridiplantae</taxon>
        <taxon>Streptophyta</taxon>
        <taxon>Embryophyta</taxon>
        <taxon>Tracheophyta</taxon>
        <taxon>Spermatophyta</taxon>
        <taxon>Magnoliopsida</taxon>
        <taxon>Ranunculales</taxon>
        <taxon>Menispermaceae</taxon>
        <taxon>Menispermoideae</taxon>
        <taxon>Cissampelideae</taxon>
        <taxon>Stephania</taxon>
    </lineage>
</organism>
<dbReference type="AlphaFoldDB" id="A0AAP0E5M6"/>
<sequence length="171" mass="19024">MKVQTAICNFNVRTFDHALSELRPEWHSNAHVGDSMDLASAARTKEAGRWRLSEKPIGETLSSEVLNSLLHSSTEPGVAERVRASLSSSSALIHRVVSQAKRRSSTNSEPVEYCYARFDRVAYERSFSPISFGSAHLALKRESRSSKIFDCSLRSARSRFSNTNPDQSCGD</sequence>
<proteinExistence type="predicted"/>
<reference evidence="1 2" key="1">
    <citation type="submission" date="2024-01" db="EMBL/GenBank/DDBJ databases">
        <title>Genome assemblies of Stephania.</title>
        <authorList>
            <person name="Yang L."/>
        </authorList>
    </citation>
    <scope>NUCLEOTIDE SEQUENCE [LARGE SCALE GENOMIC DNA]</scope>
    <source>
        <strain evidence="1">YNDBR</strain>
        <tissue evidence="1">Leaf</tissue>
    </source>
</reference>
<evidence type="ECO:0000313" key="1">
    <source>
        <dbReference type="EMBL" id="KAK9087056.1"/>
    </source>
</evidence>